<organismHost>
    <name type="scientific">Culex nigripalpus</name>
    <dbReference type="NCBI Taxonomy" id="42429"/>
</organismHost>
<dbReference type="RefSeq" id="NP_203309.1">
    <property type="nucleotide sequence ID" value="NC_003084.1"/>
</dbReference>
<proteinExistence type="predicted"/>
<dbReference type="Proteomes" id="UP000006635">
    <property type="component" value="Segment"/>
</dbReference>
<accession>Q919R0</accession>
<reference evidence="2 3" key="1">
    <citation type="journal article" date="2001" name="J. Virol.">
        <title>Genome sequence of a baculovirus pathogenic for Culex nigripalpus.</title>
        <authorList>
            <person name="Afonso C.L."/>
            <person name="Tulman E.R."/>
            <person name="Lu Z."/>
            <person name="Balinsky C.A."/>
            <person name="Moser B.A."/>
            <person name="Becnel J.J."/>
            <person name="Rock D.L."/>
            <person name="Kutish G.F."/>
        </authorList>
    </citation>
    <scope>NUCLEOTIDE SEQUENCE [LARGE SCALE GENOMIC DNA]</scope>
    <source>
        <strain evidence="3">Isolate Florida/1997</strain>
    </source>
</reference>
<dbReference type="EMBL" id="AF403738">
    <property type="protein sequence ID" value="AAK94083.1"/>
    <property type="molecule type" value="Genomic_DNA"/>
</dbReference>
<evidence type="ECO:0000259" key="1">
    <source>
        <dbReference type="PROSITE" id="PS51750"/>
    </source>
</evidence>
<feature type="domain" description="Bro-N" evidence="1">
    <location>
        <begin position="140"/>
        <end position="270"/>
    </location>
</feature>
<gene>
    <name evidence="2" type="primary">CUN005</name>
</gene>
<dbReference type="SMART" id="SM01040">
    <property type="entry name" value="Bro-N"/>
    <property type="match status" value="1"/>
</dbReference>
<dbReference type="KEGG" id="vg:921857"/>
<organism evidence="2 3">
    <name type="scientific">Culex nigripalpus nucleopolyhedrovirus (isolate Florida/1997)</name>
    <name type="common">CuniNPV</name>
    <dbReference type="NCBI Taxonomy" id="645993"/>
    <lineage>
        <taxon>Viruses</taxon>
        <taxon>Viruses incertae sedis</taxon>
        <taxon>Naldaviricetes</taxon>
        <taxon>Lefavirales</taxon>
        <taxon>Baculoviridae</taxon>
        <taxon>Deltabaculovirus</taxon>
    </lineage>
</organism>
<evidence type="ECO:0000313" key="3">
    <source>
        <dbReference type="Proteomes" id="UP000006635"/>
    </source>
</evidence>
<sequence length="580" mass="66008">MACNDLELKFQVWTVVGYGGAELVLQFYHFTEPTSGKVYVSGRTVSAGLGFKDPTASMCRKVSSRNRIQWKVLAAGLCVKLPINWKMETTMINRDGLRQLAATKEGIWPQLSKLWNETFDCNFFEDDNIIEVECDVGSSVFQLQNWDVDDKSVVLRLYIHPITNEPWVVAADLARCLGYEKYRQTHTRILAAFKRKLSDLVHTEPFSGTVESEVARLEGAPVELSSRERDIVVVNEGGIHQMLIGSRLPNVQKYKELVFGKILPAARARGELQIGTIGQGDGGAVEPTNQLQSNEKILELELALSRSNSELKVVKLEQLRVQESYESKLKITDMEHRRMKLECKLKLIELAMGIGKRDQLIADTYRDIQEICEGLSPHIVPEVPSCKLNYIALYERAVGEGKRVVRVCRIQRDTLDKWDRMMERQDTVAPVGPEDQNFWLVNSKPGPRIRCSSATAVWNRCKITCGRQFYGMTHWGNTHNELVALTRAELKAKFLHQKKYNSGELYSAQLNHIREEDVHLVENLCLVADNKLMDTLNQMIVACLDETSKGVHNRLKRRLVSDYKDSYDLVDPRLVPEITL</sequence>
<dbReference type="GeneID" id="921857"/>
<keyword evidence="3" id="KW-1185">Reference proteome</keyword>
<dbReference type="Pfam" id="PF02498">
    <property type="entry name" value="Bro-N"/>
    <property type="match status" value="2"/>
</dbReference>
<protein>
    <submittedName>
        <fullName evidence="2">CUN005 putative bro protein, similar to AcMNPV ORF2</fullName>
    </submittedName>
</protein>
<dbReference type="InterPro" id="IPR003497">
    <property type="entry name" value="BRO_N_domain"/>
</dbReference>
<dbReference type="PROSITE" id="PS51750">
    <property type="entry name" value="BRO_N"/>
    <property type="match status" value="1"/>
</dbReference>
<name>Q919R0_NPVCO</name>
<evidence type="ECO:0000313" key="2">
    <source>
        <dbReference type="EMBL" id="AAK94083.1"/>
    </source>
</evidence>